<gene>
    <name evidence="2" type="ORF">PsYK624_138870</name>
</gene>
<evidence type="ECO:0000313" key="3">
    <source>
        <dbReference type="Proteomes" id="UP000703269"/>
    </source>
</evidence>
<feature type="region of interest" description="Disordered" evidence="1">
    <location>
        <begin position="44"/>
        <end position="88"/>
    </location>
</feature>
<comment type="caution">
    <text evidence="2">The sequence shown here is derived from an EMBL/GenBank/DDBJ whole genome shotgun (WGS) entry which is preliminary data.</text>
</comment>
<protein>
    <submittedName>
        <fullName evidence="2">Uncharacterized protein</fullName>
    </submittedName>
</protein>
<evidence type="ECO:0000313" key="2">
    <source>
        <dbReference type="EMBL" id="GJE97666.1"/>
    </source>
</evidence>
<accession>A0A9P3GMV9</accession>
<keyword evidence="3" id="KW-1185">Reference proteome</keyword>
<proteinExistence type="predicted"/>
<reference evidence="2 3" key="1">
    <citation type="submission" date="2021-08" db="EMBL/GenBank/DDBJ databases">
        <title>Draft Genome Sequence of Phanerochaete sordida strain YK-624.</title>
        <authorList>
            <person name="Mori T."/>
            <person name="Dohra H."/>
            <person name="Suzuki T."/>
            <person name="Kawagishi H."/>
            <person name="Hirai H."/>
        </authorList>
    </citation>
    <scope>NUCLEOTIDE SEQUENCE [LARGE SCALE GENOMIC DNA]</scope>
    <source>
        <strain evidence="2 3">YK-624</strain>
    </source>
</reference>
<evidence type="ECO:0000256" key="1">
    <source>
        <dbReference type="SAM" id="MobiDB-lite"/>
    </source>
</evidence>
<sequence>MAPLVLSIPTAASSNFALYHTGHYLCFRPGPVSKIASVSRIKPMSHVRSSPSSGGMKMSASMSYALSSSASKTGEPCPMADQSDGRRD</sequence>
<organism evidence="2 3">
    <name type="scientific">Phanerochaete sordida</name>
    <dbReference type="NCBI Taxonomy" id="48140"/>
    <lineage>
        <taxon>Eukaryota</taxon>
        <taxon>Fungi</taxon>
        <taxon>Dikarya</taxon>
        <taxon>Basidiomycota</taxon>
        <taxon>Agaricomycotina</taxon>
        <taxon>Agaricomycetes</taxon>
        <taxon>Polyporales</taxon>
        <taxon>Phanerochaetaceae</taxon>
        <taxon>Phanerochaete</taxon>
    </lineage>
</organism>
<dbReference type="AlphaFoldDB" id="A0A9P3GMV9"/>
<feature type="compositionally biased region" description="Low complexity" evidence="1">
    <location>
        <begin position="49"/>
        <end position="71"/>
    </location>
</feature>
<dbReference type="Proteomes" id="UP000703269">
    <property type="component" value="Unassembled WGS sequence"/>
</dbReference>
<dbReference type="EMBL" id="BPQB01000075">
    <property type="protein sequence ID" value="GJE97666.1"/>
    <property type="molecule type" value="Genomic_DNA"/>
</dbReference>
<name>A0A9P3GMV9_9APHY</name>